<evidence type="ECO:0000313" key="1">
    <source>
        <dbReference type="EMBL" id="KAJ8707240.1"/>
    </source>
</evidence>
<accession>A0ACC2Q3E7</accession>
<name>A0ACC2Q3E7_9NEOP</name>
<dbReference type="EMBL" id="CM056805">
    <property type="protein sequence ID" value="KAJ8707240.1"/>
    <property type="molecule type" value="Genomic_DNA"/>
</dbReference>
<organism evidence="1 2">
    <name type="scientific">Mythimna loreyi</name>
    <dbReference type="NCBI Taxonomy" id="667449"/>
    <lineage>
        <taxon>Eukaryota</taxon>
        <taxon>Metazoa</taxon>
        <taxon>Ecdysozoa</taxon>
        <taxon>Arthropoda</taxon>
        <taxon>Hexapoda</taxon>
        <taxon>Insecta</taxon>
        <taxon>Pterygota</taxon>
        <taxon>Neoptera</taxon>
        <taxon>Endopterygota</taxon>
        <taxon>Lepidoptera</taxon>
        <taxon>Glossata</taxon>
        <taxon>Ditrysia</taxon>
        <taxon>Noctuoidea</taxon>
        <taxon>Noctuidae</taxon>
        <taxon>Noctuinae</taxon>
        <taxon>Hadenini</taxon>
        <taxon>Mythimna</taxon>
    </lineage>
</organism>
<gene>
    <name evidence="1" type="ORF">PYW08_011374</name>
</gene>
<dbReference type="Proteomes" id="UP001231649">
    <property type="component" value="Chromosome 29"/>
</dbReference>
<evidence type="ECO:0000313" key="2">
    <source>
        <dbReference type="Proteomes" id="UP001231649"/>
    </source>
</evidence>
<keyword evidence="2" id="KW-1185">Reference proteome</keyword>
<proteinExistence type="predicted"/>
<reference evidence="1" key="1">
    <citation type="submission" date="2023-03" db="EMBL/GenBank/DDBJ databases">
        <title>Chromosome-level genomes of two armyworms, Mythimna separata and Mythimna loreyi, provide insights into the biosynthesis and reception of sex pheromones.</title>
        <authorList>
            <person name="Zhao H."/>
        </authorList>
    </citation>
    <scope>NUCLEOTIDE SEQUENCE</scope>
    <source>
        <strain evidence="1">BeijingLab</strain>
    </source>
</reference>
<comment type="caution">
    <text evidence="1">The sequence shown here is derived from an EMBL/GenBank/DDBJ whole genome shotgun (WGS) entry which is preliminary data.</text>
</comment>
<sequence length="460" mass="52327">MVLGLGSSMLDVESLSAYTIEILTDAELIKSVENLKKQIRNLRLENEVLEASILRLQPSLLSGVYSALDYALKWAQSQSQRADSRTTIISTRSQSSRIGLYDYSQSFATIKSKSTMLHRKTESSVKGPQSTVRMSKSILGSSGPKINVDEKLELVHAVMAKVGNDLIAFRKFAKKQHDHLNAQLEEIGIRTDNFEKLIVTFEQEVVIEGVDAMTKRIPAETWIRFIMEQGKRTDRQIDKMRIRLSTANVQYRKLKDDIKIKKDLSTRIVPVDFQVKTIEIKLALEEIDRKNSHLIELKALTGDANLNLTQYKYAMMNLTSYLQKVRNLKTLREQQTVKMNAETAVLAEQVVKLEQRLGKIQKHRETYFVPDVLEYVAVKDKISDLNNSINRLKTSLNIKQLALSNFKKKERKSLAFLSSVGFKSAKSLLSSERQVSVYDLSKMLHCTQSDLHNSTNVLGQ</sequence>
<protein>
    <submittedName>
        <fullName evidence="1">Uncharacterized protein</fullName>
    </submittedName>
</protein>